<dbReference type="AlphaFoldDB" id="A0A3B0ZQV4"/>
<accession>A0A3B0ZQV4</accession>
<dbReference type="EMBL" id="UOFQ01000096">
    <property type="protein sequence ID" value="VAW88439.1"/>
    <property type="molecule type" value="Genomic_DNA"/>
</dbReference>
<organism evidence="1">
    <name type="scientific">hydrothermal vent metagenome</name>
    <dbReference type="NCBI Taxonomy" id="652676"/>
    <lineage>
        <taxon>unclassified sequences</taxon>
        <taxon>metagenomes</taxon>
        <taxon>ecological metagenomes</taxon>
    </lineage>
</organism>
<gene>
    <name evidence="1" type="ORF">MNBD_GAMMA17-2256</name>
</gene>
<protein>
    <submittedName>
        <fullName evidence="1">Uncharacterized protein</fullName>
    </submittedName>
</protein>
<sequence>MLSRILRIAPKLYDKITKRFIAQAQTAHIANHPQQQAKGLFPFVGNPRDEMPSGLAFKLTDYLELVGWSGRILRKDKRGSIDSQCPPILARLNIEPDHWSYLINHFESRFKSLVGTAYKLKQVSQALGYQRTPGIRSCEVYFS</sequence>
<proteinExistence type="predicted"/>
<reference evidence="1" key="1">
    <citation type="submission" date="2018-06" db="EMBL/GenBank/DDBJ databases">
        <authorList>
            <person name="Zhirakovskaya E."/>
        </authorList>
    </citation>
    <scope>NUCLEOTIDE SEQUENCE</scope>
</reference>
<name>A0A3B0ZQV4_9ZZZZ</name>
<evidence type="ECO:0000313" key="1">
    <source>
        <dbReference type="EMBL" id="VAW88439.1"/>
    </source>
</evidence>